<evidence type="ECO:0000313" key="5">
    <source>
        <dbReference type="Proteomes" id="UP000823561"/>
    </source>
</evidence>
<name>A0AAV6G4J6_9TELE</name>
<dbReference type="Gene3D" id="2.40.50.40">
    <property type="match status" value="1"/>
</dbReference>
<keyword evidence="5" id="KW-1185">Reference proteome</keyword>
<feature type="chain" id="PRO_5043742111" description="Chemokine interleukin-8-like domain-containing protein" evidence="2">
    <location>
        <begin position="31"/>
        <end position="115"/>
    </location>
</feature>
<dbReference type="GO" id="GO:0006955">
    <property type="term" value="P:immune response"/>
    <property type="evidence" value="ECO:0007669"/>
    <property type="project" value="InterPro"/>
</dbReference>
<gene>
    <name evidence="4" type="ORF">AALO_G00213170</name>
</gene>
<accession>A0AAV6G4J6</accession>
<dbReference type="GO" id="GO:0008009">
    <property type="term" value="F:chemokine activity"/>
    <property type="evidence" value="ECO:0007669"/>
    <property type="project" value="InterPro"/>
</dbReference>
<protein>
    <recommendedName>
        <fullName evidence="3">Chemokine interleukin-8-like domain-containing protein</fullName>
    </recommendedName>
</protein>
<dbReference type="AlphaFoldDB" id="A0AAV6G4J6"/>
<dbReference type="InterPro" id="IPR001811">
    <property type="entry name" value="Chemokine_IL8-like_dom"/>
</dbReference>
<keyword evidence="1" id="KW-0202">Cytokine</keyword>
<dbReference type="Pfam" id="PF00048">
    <property type="entry name" value="IL8"/>
    <property type="match status" value="1"/>
</dbReference>
<evidence type="ECO:0000256" key="2">
    <source>
        <dbReference type="SAM" id="SignalP"/>
    </source>
</evidence>
<keyword evidence="2" id="KW-0732">Signal</keyword>
<organism evidence="4 5">
    <name type="scientific">Alosa alosa</name>
    <name type="common">allis shad</name>
    <dbReference type="NCBI Taxonomy" id="278164"/>
    <lineage>
        <taxon>Eukaryota</taxon>
        <taxon>Metazoa</taxon>
        <taxon>Chordata</taxon>
        <taxon>Craniata</taxon>
        <taxon>Vertebrata</taxon>
        <taxon>Euteleostomi</taxon>
        <taxon>Actinopterygii</taxon>
        <taxon>Neopterygii</taxon>
        <taxon>Teleostei</taxon>
        <taxon>Clupei</taxon>
        <taxon>Clupeiformes</taxon>
        <taxon>Clupeoidei</taxon>
        <taxon>Clupeidae</taxon>
        <taxon>Alosa</taxon>
    </lineage>
</organism>
<evidence type="ECO:0000256" key="1">
    <source>
        <dbReference type="ARBA" id="ARBA00022514"/>
    </source>
</evidence>
<proteinExistence type="predicted"/>
<sequence>MQDTLTNNRWIGLFLLSAFLLTCSFEGLAAKQLVKRSALPHLGDKGRPAVYCKKTSPAIIRTEITSCIIQGKSESIVPAVIFSTNGKMFCSSPNARWVKQTVKELAQKGRPCSQG</sequence>
<feature type="domain" description="Chemokine interleukin-8-like" evidence="3">
    <location>
        <begin position="52"/>
        <end position="105"/>
    </location>
</feature>
<evidence type="ECO:0000259" key="3">
    <source>
        <dbReference type="Pfam" id="PF00048"/>
    </source>
</evidence>
<dbReference type="GO" id="GO:0005615">
    <property type="term" value="C:extracellular space"/>
    <property type="evidence" value="ECO:0007669"/>
    <property type="project" value="UniProtKB-KW"/>
</dbReference>
<dbReference type="Proteomes" id="UP000823561">
    <property type="component" value="Chromosome 16"/>
</dbReference>
<reference evidence="4" key="1">
    <citation type="submission" date="2020-10" db="EMBL/GenBank/DDBJ databases">
        <title>Chromosome-scale genome assembly of the Allis shad, Alosa alosa.</title>
        <authorList>
            <person name="Margot Z."/>
            <person name="Christophe K."/>
            <person name="Cabau C."/>
            <person name="Louis A."/>
            <person name="Berthelot C."/>
            <person name="Parey E."/>
            <person name="Roest Crollius H."/>
            <person name="Montfort J."/>
            <person name="Robinson-Rechavi M."/>
            <person name="Bucao C."/>
            <person name="Bouchez O."/>
            <person name="Gislard M."/>
            <person name="Lluch J."/>
            <person name="Milhes M."/>
            <person name="Lampietro C."/>
            <person name="Lopez Roques C."/>
            <person name="Donnadieu C."/>
            <person name="Braasch I."/>
            <person name="Desvignes T."/>
            <person name="Postlethwait J."/>
            <person name="Bobe J."/>
            <person name="Guiguen Y."/>
        </authorList>
    </citation>
    <scope>NUCLEOTIDE SEQUENCE</scope>
    <source>
        <strain evidence="4">M-15738</strain>
        <tissue evidence="4">Blood</tissue>
    </source>
</reference>
<dbReference type="InterPro" id="IPR036048">
    <property type="entry name" value="Interleukin_8-like_sf"/>
</dbReference>
<evidence type="ECO:0000313" key="4">
    <source>
        <dbReference type="EMBL" id="KAG5268491.1"/>
    </source>
</evidence>
<dbReference type="SUPFAM" id="SSF54117">
    <property type="entry name" value="Interleukin 8-like chemokines"/>
    <property type="match status" value="1"/>
</dbReference>
<comment type="caution">
    <text evidence="4">The sequence shown here is derived from an EMBL/GenBank/DDBJ whole genome shotgun (WGS) entry which is preliminary data.</text>
</comment>
<dbReference type="EMBL" id="JADWDJ010000016">
    <property type="protein sequence ID" value="KAG5268491.1"/>
    <property type="molecule type" value="Genomic_DNA"/>
</dbReference>
<feature type="signal peptide" evidence="2">
    <location>
        <begin position="1"/>
        <end position="30"/>
    </location>
</feature>